<evidence type="ECO:0000313" key="2">
    <source>
        <dbReference type="Proteomes" id="UP000343335"/>
    </source>
</evidence>
<gene>
    <name evidence="1" type="ORF">PCO31010_00779</name>
</gene>
<protein>
    <recommendedName>
        <fullName evidence="3">Addiction module toxin RelE</fullName>
    </recommendedName>
</protein>
<dbReference type="Proteomes" id="UP000343335">
    <property type="component" value="Unassembled WGS sequence"/>
</dbReference>
<evidence type="ECO:0000313" key="1">
    <source>
        <dbReference type="EMBL" id="VVD74107.1"/>
    </source>
</evidence>
<dbReference type="InterPro" id="IPR035093">
    <property type="entry name" value="RelE/ParE_toxin_dom_sf"/>
</dbReference>
<evidence type="ECO:0008006" key="3">
    <source>
        <dbReference type="Google" id="ProtNLM"/>
    </source>
</evidence>
<proteinExistence type="predicted"/>
<sequence>MPITSVRRKKRFQKEYDDLTPDMKQEVDDALRDLLSNPIPARRRFHSLEGYRNPRLFTIDVTGNKSHKVSLEIDGTVATLRRIATHKEIDRAP</sequence>
<dbReference type="SUPFAM" id="SSF143011">
    <property type="entry name" value="RelE-like"/>
    <property type="match status" value="1"/>
</dbReference>
<accession>A0A5E4SEM0</accession>
<dbReference type="EMBL" id="CABPSA010000001">
    <property type="protein sequence ID" value="VVD74107.1"/>
    <property type="molecule type" value="Genomic_DNA"/>
</dbReference>
<organism evidence="1 2">
    <name type="scientific">Pandoraea commovens</name>
    <dbReference type="NCBI Taxonomy" id="2508289"/>
    <lineage>
        <taxon>Bacteria</taxon>
        <taxon>Pseudomonadati</taxon>
        <taxon>Pseudomonadota</taxon>
        <taxon>Betaproteobacteria</taxon>
        <taxon>Burkholderiales</taxon>
        <taxon>Burkholderiaceae</taxon>
        <taxon>Pandoraea</taxon>
    </lineage>
</organism>
<name>A0A5E4SEM0_9BURK</name>
<dbReference type="AlphaFoldDB" id="A0A5E4SEM0"/>
<reference evidence="1 2" key="1">
    <citation type="submission" date="2019-08" db="EMBL/GenBank/DDBJ databases">
        <authorList>
            <person name="Peeters C."/>
        </authorList>
    </citation>
    <scope>NUCLEOTIDE SEQUENCE [LARGE SCALE GENOMIC DNA]</scope>
    <source>
        <strain evidence="1 2">LMG 31010</strain>
    </source>
</reference>